<feature type="domain" description="PAP-associated" evidence="12">
    <location>
        <begin position="628"/>
        <end position="686"/>
    </location>
</feature>
<dbReference type="GO" id="GO:0050265">
    <property type="term" value="F:RNA uridylyltransferase activity"/>
    <property type="evidence" value="ECO:0000318"/>
    <property type="project" value="GO_Central"/>
</dbReference>
<dbReference type="OMA" id="KEWPHAK"/>
<gene>
    <name evidence="14" type="ORF">POPTR_002G151000</name>
</gene>
<comment type="catalytic activity">
    <reaction evidence="10">
        <text>RNA(n) + UTP = RNA(n)-3'-uridine ribonucleotide + diphosphate</text>
        <dbReference type="Rhea" id="RHEA:14785"/>
        <dbReference type="Rhea" id="RHEA-COMP:14527"/>
        <dbReference type="Rhea" id="RHEA-COMP:17348"/>
        <dbReference type="ChEBI" id="CHEBI:33019"/>
        <dbReference type="ChEBI" id="CHEBI:46398"/>
        <dbReference type="ChEBI" id="CHEBI:140395"/>
        <dbReference type="ChEBI" id="CHEBI:173116"/>
        <dbReference type="EC" id="2.7.7.52"/>
    </reaction>
</comment>
<evidence type="ECO:0000256" key="1">
    <source>
        <dbReference type="ARBA" id="ARBA00001936"/>
    </source>
</evidence>
<dbReference type="Gene3D" id="3.30.460.10">
    <property type="entry name" value="Beta Polymerase, domain 2"/>
    <property type="match status" value="1"/>
</dbReference>
<dbReference type="Gramene" id="Potri.002G151000.1.v4.1">
    <property type="protein sequence ID" value="Potri.002G151000.1.v4.1"/>
    <property type="gene ID" value="Potri.002G151000.v4.1"/>
</dbReference>
<evidence type="ECO:0000256" key="7">
    <source>
        <dbReference type="ARBA" id="ARBA00022679"/>
    </source>
</evidence>
<sequence length="728" mass="81850">MSGGGGDAPLIPPANNGGEFLLSLLRRPNHHPTPSQQQQQQSQSLFMTPQLQNHNQNQHNPQPQPLGFDPAVAAVGPSLPVPSRQVLHPNGRDLLSNSPPLWPHNLGFPQKNNAFPHPRGNQCLAEDLQRLGFSNVETRANNNNNDDSIQHLLQQKQQFEQKLQFGSFSSEIQSPAEVLVNANLVREVGPGGRSFNGLERNRHLEKQANSNSRRNSEVRQPGGSSGGWGNQHRNQHLHQEQHRNYRSPPPGFSNKPRGGGNWDYGSRRRELELNITRENGDYSEMNNEKVRRSEGSVELGLTRQLDRPGPPAGSNLHSVLGSEIGESLINLDGENGEDGKDDGGELDDLGEELVDSLLLNGQSEGKKDKKQSNKESRSDNRGKKILSQRMRMLKKQTQCCLDIDRLNAAFLAIYESLIPPEEEKMKQELFLMSLEKLVNKEWPEARLYLYGSGANSFGVSKSDIDVCLAIEDAEINKSEVLLKLADILQSGNLQNVQALTRARVPIVKLMDPATGISCDICINNVLAVVNTKLLRDYAQIDVRLRQLAFIVKHWAKSRGVNATYQGTLSSYAYVLMCIHFLQQRRPAILPCLQEMRTTYSVTVDDIQCAYFDQVEKLRGFGSRNKETIARLVWAFFNYWAYGHDYANAVISVRTGSILSKHEKEWTRRIGNDRHLICIEDPFEISHDLGRVVDKFSIKVLREEFERAADILQYDPNPCATLFEPYIPS</sequence>
<dbReference type="eggNOG" id="KOG2277">
    <property type="taxonomic scope" value="Eukaryota"/>
</dbReference>
<dbReference type="InterPro" id="IPR054708">
    <property type="entry name" value="MTPAP-like_central"/>
</dbReference>
<keyword evidence="9" id="KW-0460">Magnesium</keyword>
<dbReference type="FunFam" id="3.30.460.10:FF:000067">
    <property type="entry name" value="Terminal uridylyltransferase cid1"/>
    <property type="match status" value="1"/>
</dbReference>
<evidence type="ECO:0000313" key="14">
    <source>
        <dbReference type="EMBL" id="PNT49790.1"/>
    </source>
</evidence>
<dbReference type="PANTHER" id="PTHR12271:SF40">
    <property type="entry name" value="POLY(A) RNA POLYMERASE GLD2"/>
    <property type="match status" value="1"/>
</dbReference>
<keyword evidence="7" id="KW-0808">Transferase</keyword>
<dbReference type="Proteomes" id="UP000006729">
    <property type="component" value="Chromosome 2"/>
</dbReference>
<keyword evidence="6" id="KW-0963">Cytoplasm</keyword>
<dbReference type="GO" id="GO:0005737">
    <property type="term" value="C:cytoplasm"/>
    <property type="evidence" value="ECO:0007669"/>
    <property type="project" value="UniProtKB-SubCell"/>
</dbReference>
<dbReference type="GO" id="GO:0061157">
    <property type="term" value="P:mRNA destabilization"/>
    <property type="evidence" value="ECO:0007669"/>
    <property type="project" value="UniProtKB-ARBA"/>
</dbReference>
<dbReference type="InterPro" id="IPR043519">
    <property type="entry name" value="NT_sf"/>
</dbReference>
<feature type="region of interest" description="Disordered" evidence="11">
    <location>
        <begin position="358"/>
        <end position="386"/>
    </location>
</feature>
<dbReference type="KEGG" id="pop:7494023"/>
<comment type="similarity">
    <text evidence="4">Belongs to the DNA polymerase type-B-like family.</text>
</comment>
<dbReference type="STRING" id="3694.B9GPS7"/>
<dbReference type="AlphaFoldDB" id="B9GPS7"/>
<evidence type="ECO:0000259" key="12">
    <source>
        <dbReference type="Pfam" id="PF03828"/>
    </source>
</evidence>
<feature type="compositionally biased region" description="Basic and acidic residues" evidence="11">
    <location>
        <begin position="286"/>
        <end position="295"/>
    </location>
</feature>
<dbReference type="SUPFAM" id="SSF81631">
    <property type="entry name" value="PAP/OAS1 substrate-binding domain"/>
    <property type="match status" value="1"/>
</dbReference>
<dbReference type="EMBL" id="CM009291">
    <property type="protein sequence ID" value="PNT49790.1"/>
    <property type="molecule type" value="Genomic_DNA"/>
</dbReference>
<evidence type="ECO:0000313" key="15">
    <source>
        <dbReference type="Proteomes" id="UP000006729"/>
    </source>
</evidence>
<dbReference type="InterPro" id="IPR002058">
    <property type="entry name" value="PAP_assoc"/>
</dbReference>
<feature type="region of interest" description="Disordered" evidence="11">
    <location>
        <begin position="191"/>
        <end position="318"/>
    </location>
</feature>
<dbReference type="PANTHER" id="PTHR12271">
    <property type="entry name" value="POLY A POLYMERASE CID PAP -RELATED"/>
    <property type="match status" value="1"/>
</dbReference>
<evidence type="ECO:0000256" key="2">
    <source>
        <dbReference type="ARBA" id="ARBA00001946"/>
    </source>
</evidence>
<evidence type="ECO:0000256" key="8">
    <source>
        <dbReference type="ARBA" id="ARBA00022723"/>
    </source>
</evidence>
<feature type="compositionally biased region" description="Low complexity" evidence="11">
    <location>
        <begin position="35"/>
        <end position="61"/>
    </location>
</feature>
<feature type="domain" description="Poly(A) RNA polymerase mitochondrial-like central palm" evidence="13">
    <location>
        <begin position="408"/>
        <end position="539"/>
    </location>
</feature>
<protein>
    <recommendedName>
        <fullName evidence="5">RNA uridylyltransferase</fullName>
        <ecNumber evidence="5">2.7.7.52</ecNumber>
    </recommendedName>
</protein>
<dbReference type="FunCoup" id="B9GPS7">
    <property type="interactions" value="1655"/>
</dbReference>
<evidence type="ECO:0000256" key="5">
    <source>
        <dbReference type="ARBA" id="ARBA00012472"/>
    </source>
</evidence>
<keyword evidence="15" id="KW-1185">Reference proteome</keyword>
<evidence type="ECO:0000256" key="11">
    <source>
        <dbReference type="SAM" id="MobiDB-lite"/>
    </source>
</evidence>
<evidence type="ECO:0000256" key="9">
    <source>
        <dbReference type="ARBA" id="ARBA00022842"/>
    </source>
</evidence>
<dbReference type="OrthoDB" id="407432at2759"/>
<dbReference type="GO" id="GO:0010628">
    <property type="term" value="P:positive regulation of gene expression"/>
    <property type="evidence" value="ECO:0007669"/>
    <property type="project" value="UniProtKB-ARBA"/>
</dbReference>
<comment type="cofactor">
    <cofactor evidence="1">
        <name>Mn(2+)</name>
        <dbReference type="ChEBI" id="CHEBI:29035"/>
    </cofactor>
</comment>
<evidence type="ECO:0000256" key="4">
    <source>
        <dbReference type="ARBA" id="ARBA00008593"/>
    </source>
</evidence>
<keyword evidence="8" id="KW-0479">Metal-binding</keyword>
<evidence type="ECO:0000256" key="6">
    <source>
        <dbReference type="ARBA" id="ARBA00022490"/>
    </source>
</evidence>
<evidence type="ECO:0000259" key="13">
    <source>
        <dbReference type="Pfam" id="PF22600"/>
    </source>
</evidence>
<dbReference type="SMR" id="B9GPS7"/>
<dbReference type="Gene3D" id="1.10.1410.10">
    <property type="match status" value="1"/>
</dbReference>
<proteinExistence type="inferred from homology"/>
<comment type="cofactor">
    <cofactor evidence="2">
        <name>Mg(2+)</name>
        <dbReference type="ChEBI" id="CHEBI:18420"/>
    </cofactor>
</comment>
<organism evidence="14 15">
    <name type="scientific">Populus trichocarpa</name>
    <name type="common">Western balsam poplar</name>
    <name type="synonym">Populus balsamifera subsp. trichocarpa</name>
    <dbReference type="NCBI Taxonomy" id="3694"/>
    <lineage>
        <taxon>Eukaryota</taxon>
        <taxon>Viridiplantae</taxon>
        <taxon>Streptophyta</taxon>
        <taxon>Embryophyta</taxon>
        <taxon>Tracheophyta</taxon>
        <taxon>Spermatophyta</taxon>
        <taxon>Magnoliopsida</taxon>
        <taxon>eudicotyledons</taxon>
        <taxon>Gunneridae</taxon>
        <taxon>Pentapetalae</taxon>
        <taxon>rosids</taxon>
        <taxon>fabids</taxon>
        <taxon>Malpighiales</taxon>
        <taxon>Salicaceae</taxon>
        <taxon>Saliceae</taxon>
        <taxon>Populus</taxon>
    </lineage>
</organism>
<dbReference type="Pfam" id="PF22600">
    <property type="entry name" value="MTPAP-like_central"/>
    <property type="match status" value="1"/>
</dbReference>
<dbReference type="CDD" id="cd05402">
    <property type="entry name" value="NT_PAP_TUTase"/>
    <property type="match status" value="1"/>
</dbReference>
<dbReference type="InParanoid" id="B9GPS7"/>
<comment type="subcellular location">
    <subcellularLocation>
        <location evidence="3">Cytoplasm</location>
    </subcellularLocation>
</comment>
<accession>B9GPS7</accession>
<feature type="compositionally biased region" description="Basic and acidic residues" evidence="11">
    <location>
        <begin position="364"/>
        <end position="382"/>
    </location>
</feature>
<dbReference type="GO" id="GO:0031123">
    <property type="term" value="P:RNA 3'-end processing"/>
    <property type="evidence" value="ECO:0000318"/>
    <property type="project" value="GO_Central"/>
</dbReference>
<dbReference type="FunFam" id="1.10.1410.10:FF:000018">
    <property type="entry name" value="Terminal uridylyltransferase cid1"/>
    <property type="match status" value="1"/>
</dbReference>
<dbReference type="Pfam" id="PF03828">
    <property type="entry name" value="PAP_assoc"/>
    <property type="match status" value="1"/>
</dbReference>
<evidence type="ECO:0000256" key="10">
    <source>
        <dbReference type="ARBA" id="ARBA00049105"/>
    </source>
</evidence>
<feature type="region of interest" description="Disordered" evidence="11">
    <location>
        <begin position="1"/>
        <end position="69"/>
    </location>
</feature>
<dbReference type="GO" id="GO:0046872">
    <property type="term" value="F:metal ion binding"/>
    <property type="evidence" value="ECO:0007669"/>
    <property type="project" value="UniProtKB-KW"/>
</dbReference>
<dbReference type="SUPFAM" id="SSF81301">
    <property type="entry name" value="Nucleotidyltransferase"/>
    <property type="match status" value="1"/>
</dbReference>
<dbReference type="EC" id="2.7.7.52" evidence="5"/>
<reference evidence="14 15" key="1">
    <citation type="journal article" date="2006" name="Science">
        <title>The genome of black cottonwood, Populus trichocarpa (Torr. &amp; Gray).</title>
        <authorList>
            <person name="Tuskan G.A."/>
            <person name="Difazio S."/>
            <person name="Jansson S."/>
            <person name="Bohlmann J."/>
            <person name="Grigoriev I."/>
            <person name="Hellsten U."/>
            <person name="Putnam N."/>
            <person name="Ralph S."/>
            <person name="Rombauts S."/>
            <person name="Salamov A."/>
            <person name="Schein J."/>
            <person name="Sterck L."/>
            <person name="Aerts A."/>
            <person name="Bhalerao R.R."/>
            <person name="Bhalerao R.P."/>
            <person name="Blaudez D."/>
            <person name="Boerjan W."/>
            <person name="Brun A."/>
            <person name="Brunner A."/>
            <person name="Busov V."/>
            <person name="Campbell M."/>
            <person name="Carlson J."/>
            <person name="Chalot M."/>
            <person name="Chapman J."/>
            <person name="Chen G.L."/>
            <person name="Cooper D."/>
            <person name="Coutinho P.M."/>
            <person name="Couturier J."/>
            <person name="Covert S."/>
            <person name="Cronk Q."/>
            <person name="Cunningham R."/>
            <person name="Davis J."/>
            <person name="Degroeve S."/>
            <person name="Dejardin A."/>
            <person name="Depamphilis C."/>
            <person name="Detter J."/>
            <person name="Dirks B."/>
            <person name="Dubchak I."/>
            <person name="Duplessis S."/>
            <person name="Ehlting J."/>
            <person name="Ellis B."/>
            <person name="Gendler K."/>
            <person name="Goodstein D."/>
            <person name="Gribskov M."/>
            <person name="Grimwood J."/>
            <person name="Groover A."/>
            <person name="Gunter L."/>
            <person name="Hamberger B."/>
            <person name="Heinze B."/>
            <person name="Helariutta Y."/>
            <person name="Henrissat B."/>
            <person name="Holligan D."/>
            <person name="Holt R."/>
            <person name="Huang W."/>
            <person name="Islam-Faridi N."/>
            <person name="Jones S."/>
            <person name="Jones-Rhoades M."/>
            <person name="Jorgensen R."/>
            <person name="Joshi C."/>
            <person name="Kangasjarvi J."/>
            <person name="Karlsson J."/>
            <person name="Kelleher C."/>
            <person name="Kirkpatrick R."/>
            <person name="Kirst M."/>
            <person name="Kohler A."/>
            <person name="Kalluri U."/>
            <person name="Larimer F."/>
            <person name="Leebens-Mack J."/>
            <person name="Leple J.C."/>
            <person name="Locascio P."/>
            <person name="Lou Y."/>
            <person name="Lucas S."/>
            <person name="Martin F."/>
            <person name="Montanini B."/>
            <person name="Napoli C."/>
            <person name="Nelson D.R."/>
            <person name="Nelson C."/>
            <person name="Nieminen K."/>
            <person name="Nilsson O."/>
            <person name="Pereda V."/>
            <person name="Peter G."/>
            <person name="Philippe R."/>
            <person name="Pilate G."/>
            <person name="Poliakov A."/>
            <person name="Razumovskaya J."/>
            <person name="Richardson P."/>
            <person name="Rinaldi C."/>
            <person name="Ritland K."/>
            <person name="Rouze P."/>
            <person name="Ryaboy D."/>
            <person name="Schmutz J."/>
            <person name="Schrader J."/>
            <person name="Segerman B."/>
            <person name="Shin H."/>
            <person name="Siddiqui A."/>
            <person name="Sterky F."/>
            <person name="Terry A."/>
            <person name="Tsai C.J."/>
            <person name="Uberbacher E."/>
            <person name="Unneberg P."/>
            <person name="Vahala J."/>
            <person name="Wall K."/>
            <person name="Wessler S."/>
            <person name="Yang G."/>
            <person name="Yin T."/>
            <person name="Douglas C."/>
            <person name="Marra M."/>
            <person name="Sandberg G."/>
            <person name="Van de Peer Y."/>
            <person name="Rokhsar D."/>
        </authorList>
    </citation>
    <scope>NUCLEOTIDE SEQUENCE [LARGE SCALE GENOMIC DNA]</scope>
    <source>
        <strain evidence="15">cv. Nisqually</strain>
    </source>
</reference>
<evidence type="ECO:0000256" key="3">
    <source>
        <dbReference type="ARBA" id="ARBA00004496"/>
    </source>
</evidence>
<name>B9GPS7_POPTR</name>
<dbReference type="GO" id="GO:0000956">
    <property type="term" value="P:nuclear-transcribed mRNA catabolic process"/>
    <property type="evidence" value="ECO:0007669"/>
    <property type="project" value="UniProtKB-ARBA"/>
</dbReference>